<protein>
    <recommendedName>
        <fullName evidence="8">Homeobox domain-containing protein</fullName>
    </recommendedName>
</protein>
<dbReference type="CDD" id="cd00086">
    <property type="entry name" value="homeodomain"/>
    <property type="match status" value="1"/>
</dbReference>
<dbReference type="InterPro" id="IPR009057">
    <property type="entry name" value="Homeodomain-like_sf"/>
</dbReference>
<dbReference type="GO" id="GO:0000977">
    <property type="term" value="F:RNA polymerase II transcription regulatory region sequence-specific DNA binding"/>
    <property type="evidence" value="ECO:0007669"/>
    <property type="project" value="TreeGrafter"/>
</dbReference>
<feature type="compositionally biased region" description="Polar residues" evidence="7">
    <location>
        <begin position="217"/>
        <end position="245"/>
    </location>
</feature>
<proteinExistence type="predicted"/>
<evidence type="ECO:0000256" key="6">
    <source>
        <dbReference type="RuleBase" id="RU000682"/>
    </source>
</evidence>
<dbReference type="OrthoDB" id="6159439at2759"/>
<evidence type="ECO:0000256" key="1">
    <source>
        <dbReference type="ARBA" id="ARBA00004123"/>
    </source>
</evidence>
<dbReference type="PANTHER" id="PTHR24329">
    <property type="entry name" value="HOMEOBOX PROTEIN ARISTALESS"/>
    <property type="match status" value="1"/>
</dbReference>
<gene>
    <name evidence="9" type="ORF">ONB1V03_LOCUS1116</name>
</gene>
<keyword evidence="10" id="KW-1185">Reference proteome</keyword>
<evidence type="ECO:0000259" key="8">
    <source>
        <dbReference type="PROSITE" id="PS50071"/>
    </source>
</evidence>
<evidence type="ECO:0000256" key="5">
    <source>
        <dbReference type="PROSITE-ProRule" id="PRU00108"/>
    </source>
</evidence>
<feature type="region of interest" description="Disordered" evidence="7">
    <location>
        <begin position="153"/>
        <end position="274"/>
    </location>
</feature>
<feature type="DNA-binding region" description="Homeobox" evidence="5">
    <location>
        <begin position="98"/>
        <end position="157"/>
    </location>
</feature>
<comment type="subcellular location">
    <subcellularLocation>
        <location evidence="1 5 6">Nucleus</location>
    </subcellularLocation>
</comment>
<dbReference type="GO" id="GO:0000981">
    <property type="term" value="F:DNA-binding transcription factor activity, RNA polymerase II-specific"/>
    <property type="evidence" value="ECO:0007669"/>
    <property type="project" value="InterPro"/>
</dbReference>
<evidence type="ECO:0000313" key="9">
    <source>
        <dbReference type="EMBL" id="CAD7637944.1"/>
    </source>
</evidence>
<evidence type="ECO:0000313" key="10">
    <source>
        <dbReference type="Proteomes" id="UP000728032"/>
    </source>
</evidence>
<dbReference type="AlphaFoldDB" id="A0A7R9LAT5"/>
<evidence type="ECO:0000256" key="4">
    <source>
        <dbReference type="ARBA" id="ARBA00023242"/>
    </source>
</evidence>
<dbReference type="EMBL" id="OC914980">
    <property type="protein sequence ID" value="CAD7637944.1"/>
    <property type="molecule type" value="Genomic_DNA"/>
</dbReference>
<keyword evidence="4 5" id="KW-0539">Nucleus</keyword>
<reference evidence="9" key="1">
    <citation type="submission" date="2020-11" db="EMBL/GenBank/DDBJ databases">
        <authorList>
            <person name="Tran Van P."/>
        </authorList>
    </citation>
    <scope>NUCLEOTIDE SEQUENCE</scope>
</reference>
<dbReference type="Pfam" id="PF00046">
    <property type="entry name" value="Homeodomain"/>
    <property type="match status" value="1"/>
</dbReference>
<dbReference type="PROSITE" id="PS00027">
    <property type="entry name" value="HOMEOBOX_1"/>
    <property type="match status" value="1"/>
</dbReference>
<keyword evidence="2 5" id="KW-0238">DNA-binding</keyword>
<dbReference type="Proteomes" id="UP000728032">
    <property type="component" value="Unassembled WGS sequence"/>
</dbReference>
<dbReference type="GO" id="GO:0005634">
    <property type="term" value="C:nucleus"/>
    <property type="evidence" value="ECO:0007669"/>
    <property type="project" value="UniProtKB-SubCell"/>
</dbReference>
<feature type="compositionally biased region" description="Low complexity" evidence="7">
    <location>
        <begin position="261"/>
        <end position="274"/>
    </location>
</feature>
<evidence type="ECO:0000256" key="7">
    <source>
        <dbReference type="SAM" id="MobiDB-lite"/>
    </source>
</evidence>
<evidence type="ECO:0000256" key="3">
    <source>
        <dbReference type="ARBA" id="ARBA00023155"/>
    </source>
</evidence>
<dbReference type="PANTHER" id="PTHR24329:SF543">
    <property type="entry name" value="FI01017P-RELATED"/>
    <property type="match status" value="1"/>
</dbReference>
<feature type="compositionally biased region" description="Low complexity" evidence="7">
    <location>
        <begin position="173"/>
        <end position="216"/>
    </location>
</feature>
<keyword evidence="3 5" id="KW-0371">Homeobox</keyword>
<dbReference type="InterPro" id="IPR050649">
    <property type="entry name" value="Paired_Homeobox_TFs"/>
</dbReference>
<dbReference type="FunFam" id="1.10.10.60:FF:000182">
    <property type="entry name" value="Paired like homeobox 2B"/>
    <property type="match status" value="1"/>
</dbReference>
<dbReference type="PROSITE" id="PS50071">
    <property type="entry name" value="HOMEOBOX_2"/>
    <property type="match status" value="1"/>
</dbReference>
<dbReference type="InterPro" id="IPR017970">
    <property type="entry name" value="Homeobox_CS"/>
</dbReference>
<feature type="domain" description="Homeobox" evidence="8">
    <location>
        <begin position="96"/>
        <end position="156"/>
    </location>
</feature>
<dbReference type="SMART" id="SM00389">
    <property type="entry name" value="HOX"/>
    <property type="match status" value="1"/>
</dbReference>
<dbReference type="EMBL" id="CAJPVJ010000155">
    <property type="protein sequence ID" value="CAG2161511.1"/>
    <property type="molecule type" value="Genomic_DNA"/>
</dbReference>
<dbReference type="Gene3D" id="1.10.10.60">
    <property type="entry name" value="Homeodomain-like"/>
    <property type="match status" value="1"/>
</dbReference>
<sequence>MDPSGLSSCQLACSYPDLSGQCSPQYPRYQPSAPAMQMRSPAVSSAQAMITGSRMTINSHHQVGATPSVFPSSMGLQSLPYKMYTPGHDGMLTEKRKQRRIRTTFTSAQLKELERAFQETHYPDIYTREEIAMKTDLTEARVQVWFQNRRAKFRKQERLNQQKSGSGGGGGQSSNSSTSSQQNGTNTNSNGSTNNVSAGGNNQSSSSNLESAGNGSQQHQPNSSQKADTTASAVAQQLHQQNTPSAKEIKTNPEKTMNGKISSPHSQSLSSIPQSPIPTSIPKWITPSPVVTSSAHLSSHKLSAGLVAMSHQGIPTSCLSTNFLMSGNHPNGGHIHSGYLPHVDSKANISPQIF</sequence>
<accession>A0A7R9LAT5</accession>
<dbReference type="InterPro" id="IPR001356">
    <property type="entry name" value="HD"/>
</dbReference>
<organism evidence="9">
    <name type="scientific">Oppiella nova</name>
    <dbReference type="NCBI Taxonomy" id="334625"/>
    <lineage>
        <taxon>Eukaryota</taxon>
        <taxon>Metazoa</taxon>
        <taxon>Ecdysozoa</taxon>
        <taxon>Arthropoda</taxon>
        <taxon>Chelicerata</taxon>
        <taxon>Arachnida</taxon>
        <taxon>Acari</taxon>
        <taxon>Acariformes</taxon>
        <taxon>Sarcoptiformes</taxon>
        <taxon>Oribatida</taxon>
        <taxon>Brachypylina</taxon>
        <taxon>Oppioidea</taxon>
        <taxon>Oppiidae</taxon>
        <taxon>Oppiella</taxon>
    </lineage>
</organism>
<evidence type="ECO:0000256" key="2">
    <source>
        <dbReference type="ARBA" id="ARBA00023125"/>
    </source>
</evidence>
<name>A0A7R9LAT5_9ACAR</name>
<dbReference type="SUPFAM" id="SSF46689">
    <property type="entry name" value="Homeodomain-like"/>
    <property type="match status" value="1"/>
</dbReference>